<dbReference type="RefSeq" id="WP_140602145.1">
    <property type="nucleotide sequence ID" value="NZ_SAWY01000007.1"/>
</dbReference>
<reference evidence="2 3" key="1">
    <citation type="submission" date="2019-01" db="EMBL/GenBank/DDBJ databases">
        <title>Litorilituus lipolytica sp. nov., isolated from intertidal sand of the Yellow Sea in China.</title>
        <authorList>
            <person name="Liu A."/>
        </authorList>
    </citation>
    <scope>NUCLEOTIDE SEQUENCE [LARGE SCALE GENOMIC DNA]</scope>
    <source>
        <strain evidence="2 3">RZ04</strain>
    </source>
</reference>
<dbReference type="OrthoDB" id="9794178at2"/>
<dbReference type="InterPro" id="IPR010376">
    <property type="entry name" value="GBBH-like_N"/>
</dbReference>
<feature type="domain" description="Gamma-butyrobetaine hydroxylase-like N-terminal" evidence="1">
    <location>
        <begin position="17"/>
        <end position="90"/>
    </location>
</feature>
<protein>
    <submittedName>
        <fullName evidence="2">DUF971 domain-containing protein</fullName>
    </submittedName>
</protein>
<evidence type="ECO:0000259" key="1">
    <source>
        <dbReference type="Pfam" id="PF06155"/>
    </source>
</evidence>
<name>A0A502LC72_9GAMM</name>
<accession>A0A502LC72</accession>
<dbReference type="Pfam" id="PF06155">
    <property type="entry name" value="GBBH-like_N"/>
    <property type="match status" value="1"/>
</dbReference>
<dbReference type="PANTHER" id="PTHR35303:SF5">
    <property type="entry name" value="OS02G0197800 PROTEIN"/>
    <property type="match status" value="1"/>
</dbReference>
<dbReference type="EMBL" id="SAWY01000007">
    <property type="protein sequence ID" value="TPH17737.1"/>
    <property type="molecule type" value="Genomic_DNA"/>
</dbReference>
<gene>
    <name evidence="2" type="ORF">EPA86_04085</name>
</gene>
<proteinExistence type="predicted"/>
<evidence type="ECO:0000313" key="3">
    <source>
        <dbReference type="Proteomes" id="UP000315303"/>
    </source>
</evidence>
<comment type="caution">
    <text evidence="2">The sequence shown here is derived from an EMBL/GenBank/DDBJ whole genome shotgun (WGS) entry which is preliminary data.</text>
</comment>
<sequence length="124" mass="14474">MKVLRFTLNKQQSTLTTLFIEDDNSELSITLPYEYIRVFSPNQPKAKGNEIALITHKKQVNIIRIESVAKHGSRFIFDDGDSTIYGHDFLLDIAKNHDLYWQEYLNKLKESGHSREAMIDFKQL</sequence>
<dbReference type="PANTHER" id="PTHR35303">
    <property type="entry name" value="OS02G0197800 PROTEIN"/>
    <property type="match status" value="1"/>
</dbReference>
<dbReference type="AlphaFoldDB" id="A0A502LC72"/>
<keyword evidence="3" id="KW-1185">Reference proteome</keyword>
<dbReference type="Proteomes" id="UP000315303">
    <property type="component" value="Unassembled WGS sequence"/>
</dbReference>
<evidence type="ECO:0000313" key="2">
    <source>
        <dbReference type="EMBL" id="TPH17737.1"/>
    </source>
</evidence>
<organism evidence="2 3">
    <name type="scientific">Litorilituus lipolyticus</name>
    <dbReference type="NCBI Taxonomy" id="2491017"/>
    <lineage>
        <taxon>Bacteria</taxon>
        <taxon>Pseudomonadati</taxon>
        <taxon>Pseudomonadota</taxon>
        <taxon>Gammaproteobacteria</taxon>
        <taxon>Alteromonadales</taxon>
        <taxon>Colwelliaceae</taxon>
        <taxon>Litorilituus</taxon>
    </lineage>
</organism>